<feature type="non-terminal residue" evidence="1">
    <location>
        <position position="1"/>
    </location>
</feature>
<dbReference type="SUPFAM" id="SSF54001">
    <property type="entry name" value="Cysteine proteinases"/>
    <property type="match status" value="1"/>
</dbReference>
<proteinExistence type="predicted"/>
<accession>A0A9P5WYD0</accession>
<dbReference type="InterPro" id="IPR038765">
    <property type="entry name" value="Papain-like_cys_pep_sf"/>
</dbReference>
<evidence type="ECO:0000313" key="1">
    <source>
        <dbReference type="EMBL" id="KAF9440610.1"/>
    </source>
</evidence>
<organism evidence="1 2">
    <name type="scientific">Macrolepiota fuliginosa MF-IS2</name>
    <dbReference type="NCBI Taxonomy" id="1400762"/>
    <lineage>
        <taxon>Eukaryota</taxon>
        <taxon>Fungi</taxon>
        <taxon>Dikarya</taxon>
        <taxon>Basidiomycota</taxon>
        <taxon>Agaricomycotina</taxon>
        <taxon>Agaricomycetes</taxon>
        <taxon>Agaricomycetidae</taxon>
        <taxon>Agaricales</taxon>
        <taxon>Agaricineae</taxon>
        <taxon>Agaricaceae</taxon>
        <taxon>Macrolepiota</taxon>
    </lineage>
</organism>
<name>A0A9P5WYD0_9AGAR</name>
<dbReference type="EMBL" id="MU152396">
    <property type="protein sequence ID" value="KAF9440610.1"/>
    <property type="molecule type" value="Genomic_DNA"/>
</dbReference>
<protein>
    <recommendedName>
        <fullName evidence="3">Ubiquitin-like protease family profile domain-containing protein</fullName>
    </recommendedName>
</protein>
<evidence type="ECO:0000313" key="2">
    <source>
        <dbReference type="Proteomes" id="UP000807342"/>
    </source>
</evidence>
<sequence length="57" mass="6620">GALVLAQADVDQLQPGQMLNDNLVEFGLRYEWDAIKRCEPEIAELSYVFNTFFYQHL</sequence>
<dbReference type="Gene3D" id="3.30.310.130">
    <property type="entry name" value="Ubiquitin-related"/>
    <property type="match status" value="1"/>
</dbReference>
<dbReference type="Proteomes" id="UP000807342">
    <property type="component" value="Unassembled WGS sequence"/>
</dbReference>
<comment type="caution">
    <text evidence="1">The sequence shown here is derived from an EMBL/GenBank/DDBJ whole genome shotgun (WGS) entry which is preliminary data.</text>
</comment>
<reference evidence="1" key="1">
    <citation type="submission" date="2020-11" db="EMBL/GenBank/DDBJ databases">
        <authorList>
            <consortium name="DOE Joint Genome Institute"/>
            <person name="Ahrendt S."/>
            <person name="Riley R."/>
            <person name="Andreopoulos W."/>
            <person name="Labutti K."/>
            <person name="Pangilinan J."/>
            <person name="Ruiz-Duenas F.J."/>
            <person name="Barrasa J.M."/>
            <person name="Sanchez-Garcia M."/>
            <person name="Camarero S."/>
            <person name="Miyauchi S."/>
            <person name="Serrano A."/>
            <person name="Linde D."/>
            <person name="Babiker R."/>
            <person name="Drula E."/>
            <person name="Ayuso-Fernandez I."/>
            <person name="Pacheco R."/>
            <person name="Padilla G."/>
            <person name="Ferreira P."/>
            <person name="Barriuso J."/>
            <person name="Kellner H."/>
            <person name="Castanera R."/>
            <person name="Alfaro M."/>
            <person name="Ramirez L."/>
            <person name="Pisabarro A.G."/>
            <person name="Kuo A."/>
            <person name="Tritt A."/>
            <person name="Lipzen A."/>
            <person name="He G."/>
            <person name="Yan M."/>
            <person name="Ng V."/>
            <person name="Cullen D."/>
            <person name="Martin F."/>
            <person name="Rosso M.-N."/>
            <person name="Henrissat B."/>
            <person name="Hibbett D."/>
            <person name="Martinez A.T."/>
            <person name="Grigoriev I.V."/>
        </authorList>
    </citation>
    <scope>NUCLEOTIDE SEQUENCE</scope>
    <source>
        <strain evidence="1">MF-IS2</strain>
    </source>
</reference>
<dbReference type="OrthoDB" id="442460at2759"/>
<feature type="non-terminal residue" evidence="1">
    <location>
        <position position="57"/>
    </location>
</feature>
<dbReference type="Gene3D" id="1.10.418.20">
    <property type="match status" value="1"/>
</dbReference>
<gene>
    <name evidence="1" type="ORF">P691DRAFT_645703</name>
</gene>
<dbReference type="AlphaFoldDB" id="A0A9P5WYD0"/>
<keyword evidence="2" id="KW-1185">Reference proteome</keyword>
<evidence type="ECO:0008006" key="3">
    <source>
        <dbReference type="Google" id="ProtNLM"/>
    </source>
</evidence>